<proteinExistence type="predicted"/>
<dbReference type="AlphaFoldDB" id="A0A9D4N029"/>
<comment type="caution">
    <text evidence="2">The sequence shown here is derived from an EMBL/GenBank/DDBJ whole genome shotgun (WGS) entry which is preliminary data.</text>
</comment>
<sequence length="63" mass="6983">MTVCNQVAARTLGDLVRKLGERVLPEIIPILEHGLNSEQSDQRQGVCIGLTEIMASTQKEHVR</sequence>
<dbReference type="InterPro" id="IPR011989">
    <property type="entry name" value="ARM-like"/>
</dbReference>
<protein>
    <submittedName>
        <fullName evidence="2">Uncharacterized protein</fullName>
    </submittedName>
</protein>
<dbReference type="Gene3D" id="1.25.10.10">
    <property type="entry name" value="Leucine-rich Repeat Variant"/>
    <property type="match status" value="1"/>
</dbReference>
<gene>
    <name evidence="2" type="ORF">DPMN_011179</name>
</gene>
<dbReference type="GO" id="GO:0034198">
    <property type="term" value="P:cellular response to amino acid starvation"/>
    <property type="evidence" value="ECO:0007669"/>
    <property type="project" value="TreeGrafter"/>
</dbReference>
<dbReference type="PANTHER" id="PTHR23346:SF7">
    <property type="entry name" value="STALLED RIBOSOME SENSOR GCN1"/>
    <property type="match status" value="1"/>
</dbReference>
<evidence type="ECO:0000256" key="1">
    <source>
        <dbReference type="ARBA" id="ARBA00022737"/>
    </source>
</evidence>
<dbReference type="EMBL" id="JAIWYP010000001">
    <property type="protein sequence ID" value="KAH3887163.1"/>
    <property type="molecule type" value="Genomic_DNA"/>
</dbReference>
<dbReference type="SUPFAM" id="SSF48371">
    <property type="entry name" value="ARM repeat"/>
    <property type="match status" value="1"/>
</dbReference>
<evidence type="ECO:0000313" key="2">
    <source>
        <dbReference type="EMBL" id="KAH3887163.1"/>
    </source>
</evidence>
<reference evidence="2" key="1">
    <citation type="journal article" date="2019" name="bioRxiv">
        <title>The Genome of the Zebra Mussel, Dreissena polymorpha: A Resource for Invasive Species Research.</title>
        <authorList>
            <person name="McCartney M.A."/>
            <person name="Auch B."/>
            <person name="Kono T."/>
            <person name="Mallez S."/>
            <person name="Zhang Y."/>
            <person name="Obille A."/>
            <person name="Becker A."/>
            <person name="Abrahante J.E."/>
            <person name="Garbe J."/>
            <person name="Badalamenti J.P."/>
            <person name="Herman A."/>
            <person name="Mangelson H."/>
            <person name="Liachko I."/>
            <person name="Sullivan S."/>
            <person name="Sone E.D."/>
            <person name="Koren S."/>
            <person name="Silverstein K.A.T."/>
            <person name="Beckman K.B."/>
            <person name="Gohl D.M."/>
        </authorList>
    </citation>
    <scope>NUCLEOTIDE SEQUENCE</scope>
    <source>
        <strain evidence="2">Duluth1</strain>
        <tissue evidence="2">Whole animal</tissue>
    </source>
</reference>
<keyword evidence="1" id="KW-0677">Repeat</keyword>
<dbReference type="GO" id="GO:0005829">
    <property type="term" value="C:cytosol"/>
    <property type="evidence" value="ECO:0007669"/>
    <property type="project" value="TreeGrafter"/>
</dbReference>
<reference evidence="2" key="2">
    <citation type="submission" date="2020-11" db="EMBL/GenBank/DDBJ databases">
        <authorList>
            <person name="McCartney M.A."/>
            <person name="Auch B."/>
            <person name="Kono T."/>
            <person name="Mallez S."/>
            <person name="Becker A."/>
            <person name="Gohl D.M."/>
            <person name="Silverstein K.A.T."/>
            <person name="Koren S."/>
            <person name="Bechman K.B."/>
            <person name="Herman A."/>
            <person name="Abrahante J.E."/>
            <person name="Garbe J."/>
        </authorList>
    </citation>
    <scope>NUCLEOTIDE SEQUENCE</scope>
    <source>
        <strain evidence="2">Duluth1</strain>
        <tissue evidence="2">Whole animal</tissue>
    </source>
</reference>
<evidence type="ECO:0000313" key="3">
    <source>
        <dbReference type="Proteomes" id="UP000828390"/>
    </source>
</evidence>
<dbReference type="Proteomes" id="UP000828390">
    <property type="component" value="Unassembled WGS sequence"/>
</dbReference>
<accession>A0A9D4N029</accession>
<dbReference type="InterPro" id="IPR016024">
    <property type="entry name" value="ARM-type_fold"/>
</dbReference>
<keyword evidence="3" id="KW-1185">Reference proteome</keyword>
<dbReference type="GO" id="GO:0019887">
    <property type="term" value="F:protein kinase regulator activity"/>
    <property type="evidence" value="ECO:0007669"/>
    <property type="project" value="TreeGrafter"/>
</dbReference>
<name>A0A9D4N029_DREPO</name>
<dbReference type="PANTHER" id="PTHR23346">
    <property type="entry name" value="TRANSLATIONAL ACTIVATOR GCN1-RELATED"/>
    <property type="match status" value="1"/>
</dbReference>
<dbReference type="GO" id="GO:0006417">
    <property type="term" value="P:regulation of translation"/>
    <property type="evidence" value="ECO:0007669"/>
    <property type="project" value="TreeGrafter"/>
</dbReference>
<organism evidence="2 3">
    <name type="scientific">Dreissena polymorpha</name>
    <name type="common">Zebra mussel</name>
    <name type="synonym">Mytilus polymorpha</name>
    <dbReference type="NCBI Taxonomy" id="45954"/>
    <lineage>
        <taxon>Eukaryota</taxon>
        <taxon>Metazoa</taxon>
        <taxon>Spiralia</taxon>
        <taxon>Lophotrochozoa</taxon>
        <taxon>Mollusca</taxon>
        <taxon>Bivalvia</taxon>
        <taxon>Autobranchia</taxon>
        <taxon>Heteroconchia</taxon>
        <taxon>Euheterodonta</taxon>
        <taxon>Imparidentia</taxon>
        <taxon>Neoheterodontei</taxon>
        <taxon>Myida</taxon>
        <taxon>Dreissenoidea</taxon>
        <taxon>Dreissenidae</taxon>
        <taxon>Dreissena</taxon>
    </lineage>
</organism>